<dbReference type="InterPro" id="IPR001245">
    <property type="entry name" value="Ser-Thr/Tyr_kinase_cat_dom"/>
</dbReference>
<dbReference type="SUPFAM" id="SSF56112">
    <property type="entry name" value="Protein kinase-like (PK-like)"/>
    <property type="match status" value="1"/>
</dbReference>
<dbReference type="Proteomes" id="UP001237642">
    <property type="component" value="Unassembled WGS sequence"/>
</dbReference>
<reference evidence="3" key="1">
    <citation type="submission" date="2023-02" db="EMBL/GenBank/DDBJ databases">
        <title>Genome of toxic invasive species Heracleum sosnowskyi carries increased number of genes despite the absence of recent whole-genome duplications.</title>
        <authorList>
            <person name="Schelkunov M."/>
            <person name="Shtratnikova V."/>
            <person name="Makarenko M."/>
            <person name="Klepikova A."/>
            <person name="Omelchenko D."/>
            <person name="Novikova G."/>
            <person name="Obukhova E."/>
            <person name="Bogdanov V."/>
            <person name="Penin A."/>
            <person name="Logacheva M."/>
        </authorList>
    </citation>
    <scope>NUCLEOTIDE SEQUENCE</scope>
    <source>
        <strain evidence="3">Hsosn_3</strain>
        <tissue evidence="3">Leaf</tissue>
    </source>
</reference>
<evidence type="ECO:0000313" key="4">
    <source>
        <dbReference type="Proteomes" id="UP001237642"/>
    </source>
</evidence>
<name>A0AAD8M4I6_9APIA</name>
<keyword evidence="4" id="KW-1185">Reference proteome</keyword>
<protein>
    <submittedName>
        <fullName evidence="3">Inactive receptor kinase</fullName>
    </submittedName>
</protein>
<evidence type="ECO:0000256" key="1">
    <source>
        <dbReference type="SAM" id="Phobius"/>
    </source>
</evidence>
<evidence type="ECO:0000313" key="3">
    <source>
        <dbReference type="EMBL" id="KAK1359269.1"/>
    </source>
</evidence>
<dbReference type="InterPro" id="IPR011009">
    <property type="entry name" value="Kinase-like_dom_sf"/>
</dbReference>
<dbReference type="AlphaFoldDB" id="A0AAD8M4I6"/>
<dbReference type="InterPro" id="IPR000719">
    <property type="entry name" value="Prot_kinase_dom"/>
</dbReference>
<comment type="caution">
    <text evidence="3">The sequence shown here is derived from an EMBL/GenBank/DDBJ whole genome shotgun (WGS) entry which is preliminary data.</text>
</comment>
<keyword evidence="1" id="KW-0812">Transmembrane</keyword>
<keyword evidence="1" id="KW-1133">Transmembrane helix</keyword>
<gene>
    <name evidence="3" type="ORF">POM88_043743</name>
</gene>
<feature type="domain" description="Protein kinase" evidence="2">
    <location>
        <begin position="191"/>
        <end position="468"/>
    </location>
</feature>
<feature type="transmembrane region" description="Helical" evidence="1">
    <location>
        <begin position="105"/>
        <end position="128"/>
    </location>
</feature>
<feature type="transmembrane region" description="Helical" evidence="1">
    <location>
        <begin position="36"/>
        <end position="57"/>
    </location>
</feature>
<dbReference type="EMBL" id="JAUIZM010000010">
    <property type="protein sequence ID" value="KAK1359269.1"/>
    <property type="molecule type" value="Genomic_DNA"/>
</dbReference>
<proteinExistence type="predicted"/>
<organism evidence="3 4">
    <name type="scientific">Heracleum sosnowskyi</name>
    <dbReference type="NCBI Taxonomy" id="360622"/>
    <lineage>
        <taxon>Eukaryota</taxon>
        <taxon>Viridiplantae</taxon>
        <taxon>Streptophyta</taxon>
        <taxon>Embryophyta</taxon>
        <taxon>Tracheophyta</taxon>
        <taxon>Spermatophyta</taxon>
        <taxon>Magnoliopsida</taxon>
        <taxon>eudicotyledons</taxon>
        <taxon>Gunneridae</taxon>
        <taxon>Pentapetalae</taxon>
        <taxon>asterids</taxon>
        <taxon>campanulids</taxon>
        <taxon>Apiales</taxon>
        <taxon>Apiaceae</taxon>
        <taxon>Apioideae</taxon>
        <taxon>apioid superclade</taxon>
        <taxon>Tordylieae</taxon>
        <taxon>Tordyliinae</taxon>
        <taxon>Heracleum</taxon>
    </lineage>
</organism>
<dbReference type="Pfam" id="PF07714">
    <property type="entry name" value="PK_Tyr_Ser-Thr"/>
    <property type="match status" value="1"/>
</dbReference>
<keyword evidence="3" id="KW-0675">Receptor</keyword>
<dbReference type="PANTHER" id="PTHR48007">
    <property type="entry name" value="LEUCINE-RICH REPEAT RECEPTOR-LIKE PROTEIN KINASE PXC1"/>
    <property type="match status" value="1"/>
</dbReference>
<evidence type="ECO:0000259" key="2">
    <source>
        <dbReference type="PROSITE" id="PS50011"/>
    </source>
</evidence>
<dbReference type="Gene3D" id="3.30.200.20">
    <property type="entry name" value="Phosphorylase Kinase, domain 1"/>
    <property type="match status" value="1"/>
</dbReference>
<keyword evidence="3" id="KW-0418">Kinase</keyword>
<dbReference type="PROSITE" id="PS50011">
    <property type="entry name" value="PROTEIN_KINASE_DOM"/>
    <property type="match status" value="1"/>
</dbReference>
<accession>A0AAD8M4I6</accession>
<dbReference type="Gene3D" id="1.10.510.10">
    <property type="entry name" value="Transferase(Phosphotransferase) domain 1"/>
    <property type="match status" value="1"/>
</dbReference>
<keyword evidence="1" id="KW-0472">Membrane</keyword>
<dbReference type="GO" id="GO:0004672">
    <property type="term" value="F:protein kinase activity"/>
    <property type="evidence" value="ECO:0007669"/>
    <property type="project" value="InterPro"/>
</dbReference>
<sequence length="498" mass="56108">MYREYANSFSLELINPLTHPPSNRLTLNSMMIDSQIFKYVLVITILLDVNIIFAAVASGGPSPGFGGEETKAPLPRKRRFSQKYDTVVHVAANSTDSADRKKLTYAFALAIVDVIGLIVIGILFYLYYKKNMRLKEDMRRLNMIQKYEGNDEQIEDKGKRVADSEEHQDKDKVELTFMEGVARFELGDLLKASAEGLGKGNFGISYRATLDDGRAVVVKRLRDLKPLSGDEFVKQVTGIAELKHPNLLPLLAYYYSKNEKFLVFKFAVNGNLYNRLHGGKGTRNRIPFSWSSRLAVARAVAKSLEYLHLNFHIPVPHANLKSTNILLDEKDEVLLSDYGLTSIVAPPIAVQRMVSFKSPEFQMSKRVSKKSDIWCFGGLLLELLTGRVCVHSAPPEANGIDLCNWVHRAVREEWTAEIFDPEVSSRRGAYNGMLGVLQMAIRCCDKLPEKRPSISELVRELENVKSVIVDSEDEDLSNSYTDESLSEKSIIIGDDRNY</sequence>
<dbReference type="InterPro" id="IPR046959">
    <property type="entry name" value="PRK1-6/SRF4-like"/>
</dbReference>
<keyword evidence="3" id="KW-0808">Transferase</keyword>
<dbReference type="PANTHER" id="PTHR48007:SF43">
    <property type="entry name" value="POLLEN RECEPTOR-LIKE KINASE 4"/>
    <property type="match status" value="1"/>
</dbReference>
<dbReference type="GO" id="GO:0005524">
    <property type="term" value="F:ATP binding"/>
    <property type="evidence" value="ECO:0007669"/>
    <property type="project" value="InterPro"/>
</dbReference>
<reference evidence="3" key="2">
    <citation type="submission" date="2023-05" db="EMBL/GenBank/DDBJ databases">
        <authorList>
            <person name="Schelkunov M.I."/>
        </authorList>
    </citation>
    <scope>NUCLEOTIDE SEQUENCE</scope>
    <source>
        <strain evidence="3">Hsosn_3</strain>
        <tissue evidence="3">Leaf</tissue>
    </source>
</reference>